<protein>
    <recommendedName>
        <fullName evidence="5">EMI domain-containing protein</fullName>
    </recommendedName>
</protein>
<dbReference type="EMBL" id="LR901995">
    <property type="protein sequence ID" value="CAD7249767.1"/>
    <property type="molecule type" value="Genomic_DNA"/>
</dbReference>
<feature type="transmembrane region" description="Helical" evidence="3">
    <location>
        <begin position="61"/>
        <end position="81"/>
    </location>
</feature>
<dbReference type="Proteomes" id="UP000677054">
    <property type="component" value="Unassembled WGS sequence"/>
</dbReference>
<dbReference type="EMBL" id="CAJPEV010002478">
    <property type="protein sequence ID" value="CAG0897035.1"/>
    <property type="molecule type" value="Genomic_DNA"/>
</dbReference>
<feature type="domain" description="EMI" evidence="5">
    <location>
        <begin position="114"/>
        <end position="168"/>
    </location>
</feature>
<accession>A0A7R9A956</accession>
<evidence type="ECO:0000256" key="3">
    <source>
        <dbReference type="SAM" id="Phobius"/>
    </source>
</evidence>
<dbReference type="InterPro" id="IPR011489">
    <property type="entry name" value="EMI_domain"/>
</dbReference>
<reference evidence="6" key="1">
    <citation type="submission" date="2020-11" db="EMBL/GenBank/DDBJ databases">
        <authorList>
            <person name="Tran Van P."/>
        </authorList>
    </citation>
    <scope>NUCLEOTIDE SEQUENCE</scope>
</reference>
<organism evidence="6">
    <name type="scientific">Darwinula stevensoni</name>
    <dbReference type="NCBI Taxonomy" id="69355"/>
    <lineage>
        <taxon>Eukaryota</taxon>
        <taxon>Metazoa</taxon>
        <taxon>Ecdysozoa</taxon>
        <taxon>Arthropoda</taxon>
        <taxon>Crustacea</taxon>
        <taxon>Oligostraca</taxon>
        <taxon>Ostracoda</taxon>
        <taxon>Podocopa</taxon>
        <taxon>Podocopida</taxon>
        <taxon>Darwinulocopina</taxon>
        <taxon>Darwinuloidea</taxon>
        <taxon>Darwinulidae</taxon>
        <taxon>Darwinula</taxon>
    </lineage>
</organism>
<keyword evidence="3" id="KW-1133">Transmembrane helix</keyword>
<feature type="chain" id="PRO_5036209755" description="EMI domain-containing protein" evidence="4">
    <location>
        <begin position="27"/>
        <end position="180"/>
    </location>
</feature>
<keyword evidence="3" id="KW-0812">Transmembrane</keyword>
<evidence type="ECO:0000259" key="5">
    <source>
        <dbReference type="PROSITE" id="PS51041"/>
    </source>
</evidence>
<gene>
    <name evidence="6" type="ORF">DSTB1V02_LOCUS9554</name>
</gene>
<proteinExistence type="predicted"/>
<evidence type="ECO:0000313" key="6">
    <source>
        <dbReference type="EMBL" id="CAD7249767.1"/>
    </source>
</evidence>
<keyword evidence="2" id="KW-1015">Disulfide bond</keyword>
<keyword evidence="7" id="KW-1185">Reference proteome</keyword>
<evidence type="ECO:0000313" key="7">
    <source>
        <dbReference type="Proteomes" id="UP000677054"/>
    </source>
</evidence>
<dbReference type="AlphaFoldDB" id="A0A7R9A956"/>
<evidence type="ECO:0000256" key="2">
    <source>
        <dbReference type="ARBA" id="ARBA00023157"/>
    </source>
</evidence>
<evidence type="ECO:0000256" key="1">
    <source>
        <dbReference type="ARBA" id="ARBA00022729"/>
    </source>
</evidence>
<name>A0A7R9A956_9CRUS</name>
<keyword evidence="3" id="KW-0472">Membrane</keyword>
<dbReference type="OrthoDB" id="286301at2759"/>
<feature type="signal peptide" evidence="4">
    <location>
        <begin position="1"/>
        <end position="26"/>
    </location>
</feature>
<dbReference type="PROSITE" id="PS51041">
    <property type="entry name" value="EMI"/>
    <property type="match status" value="1"/>
</dbReference>
<sequence>MQRNRAIRVGQVFLLLLLGGPWGCSGYGQLSDHAIQLGQEQGDGINTPGTPRTQLSRSPTMHLTALLPLALSLGLVLGEFCEPRSSSRRRRSHTQQRSATRKLPWWYKRLQKEGPNACVVEEVPGTDRRFYTECRYWMNRQICGQKTVLRYECCEGFERIEGRKGCTKGQNFAFLRLEEI</sequence>
<keyword evidence="1 4" id="KW-0732">Signal</keyword>
<evidence type="ECO:0000256" key="4">
    <source>
        <dbReference type="SAM" id="SignalP"/>
    </source>
</evidence>